<protein>
    <recommendedName>
        <fullName evidence="3">ISXO2-like transposase domain protein</fullName>
    </recommendedName>
</protein>
<gene>
    <name evidence="1" type="ORF">CLTHE_27570</name>
</gene>
<dbReference type="AlphaFoldDB" id="A0A1V4SSV1"/>
<proteinExistence type="predicted"/>
<evidence type="ECO:0008006" key="3">
    <source>
        <dbReference type="Google" id="ProtNLM"/>
    </source>
</evidence>
<evidence type="ECO:0000313" key="2">
    <source>
        <dbReference type="Proteomes" id="UP000191448"/>
    </source>
</evidence>
<name>A0A1V4SSV1_9CLOT</name>
<reference evidence="1 2" key="1">
    <citation type="submission" date="2016-02" db="EMBL/GenBank/DDBJ databases">
        <title>Genome sequence of Clostridium thermobutyricum DSM 4928.</title>
        <authorList>
            <person name="Poehlein A."/>
            <person name="Daniel R."/>
        </authorList>
    </citation>
    <scope>NUCLEOTIDE SEQUENCE [LARGE SCALE GENOMIC DNA]</scope>
    <source>
        <strain evidence="1 2">DSM 4928</strain>
    </source>
</reference>
<evidence type="ECO:0000313" key="1">
    <source>
        <dbReference type="EMBL" id="OPX46536.1"/>
    </source>
</evidence>
<dbReference type="Proteomes" id="UP000191448">
    <property type="component" value="Unassembled WGS sequence"/>
</dbReference>
<comment type="caution">
    <text evidence="1">The sequence shown here is derived from an EMBL/GenBank/DDBJ whole genome shotgun (WGS) entry which is preliminary data.</text>
</comment>
<sequence>MELGHKRIKRGKHKEDIYHIQHIKSLHSNLKRWMSRFNGVATKYLSNYMKWHKWINTFSSEKEFIRVKNFIVHSNISHNYTKINEFKNLPILIF</sequence>
<accession>A0A1V4SSV1</accession>
<organism evidence="1 2">
    <name type="scientific">Clostridium thermobutyricum DSM 4928</name>
    <dbReference type="NCBI Taxonomy" id="1121339"/>
    <lineage>
        <taxon>Bacteria</taxon>
        <taxon>Bacillati</taxon>
        <taxon>Bacillota</taxon>
        <taxon>Clostridia</taxon>
        <taxon>Eubacteriales</taxon>
        <taxon>Clostridiaceae</taxon>
        <taxon>Clostridium</taxon>
    </lineage>
</organism>
<dbReference type="EMBL" id="LTAY01000081">
    <property type="protein sequence ID" value="OPX46536.1"/>
    <property type="molecule type" value="Genomic_DNA"/>
</dbReference>